<proteinExistence type="predicted"/>
<organism evidence="3">
    <name type="scientific">Gulosibacter sediminis</name>
    <dbReference type="NCBI Taxonomy" id="1729695"/>
    <lineage>
        <taxon>Bacteria</taxon>
        <taxon>Bacillati</taxon>
        <taxon>Actinomycetota</taxon>
        <taxon>Actinomycetes</taxon>
        <taxon>Micrococcales</taxon>
        <taxon>Microbacteriaceae</taxon>
        <taxon>Gulosibacter</taxon>
    </lineage>
</organism>
<reference evidence="3" key="1">
    <citation type="submission" date="2022-05" db="EMBL/GenBank/DDBJ databases">
        <title>Complete genome sequence of toluene-degrading Gulosibacter sediminis strain ACHW.36C.</title>
        <authorList>
            <person name="Wai A.C."/>
            <person name="Lai G.K."/>
            <person name="Griffin S.D."/>
            <person name="Leung F.C."/>
        </authorList>
    </citation>
    <scope>NUCLEOTIDE SEQUENCE [LARGE SCALE GENOMIC DNA]</scope>
    <source>
        <strain evidence="3">ACHW.36C</strain>
    </source>
</reference>
<keyword evidence="2" id="KW-0472">Membrane</keyword>
<name>A0ABY4MY14_9MICO</name>
<evidence type="ECO:0000313" key="3">
    <source>
        <dbReference type="EMBL" id="UQN14605.1"/>
    </source>
</evidence>
<gene>
    <name evidence="3" type="ORF">M3M28_11230</name>
</gene>
<keyword evidence="2" id="KW-1133">Transmembrane helix</keyword>
<feature type="transmembrane region" description="Helical" evidence="2">
    <location>
        <begin position="238"/>
        <end position="259"/>
    </location>
</feature>
<evidence type="ECO:0000256" key="1">
    <source>
        <dbReference type="SAM" id="MobiDB-lite"/>
    </source>
</evidence>
<dbReference type="EMBL" id="CP097160">
    <property type="protein sequence ID" value="UQN14605.1"/>
    <property type="molecule type" value="Genomic_DNA"/>
</dbReference>
<feature type="transmembrane region" description="Helical" evidence="2">
    <location>
        <begin position="124"/>
        <end position="146"/>
    </location>
</feature>
<feature type="transmembrane region" description="Helical" evidence="2">
    <location>
        <begin position="201"/>
        <end position="226"/>
    </location>
</feature>
<dbReference type="InterPro" id="IPR051790">
    <property type="entry name" value="Cytochrome_c-biogenesis_DsbD"/>
</dbReference>
<feature type="compositionally biased region" description="Basic and acidic residues" evidence="1">
    <location>
        <begin position="48"/>
        <end position="66"/>
    </location>
</feature>
<accession>A0ABY4MY14</accession>
<evidence type="ECO:0000256" key="2">
    <source>
        <dbReference type="SAM" id="Phobius"/>
    </source>
</evidence>
<sequence>MNPGEVIISGQLLAALPIALLAGLISFASPCVLPVIPGYIGMLGAVSDTKKSDTKNSDKNKQDAREPAASGGTATAVREAAAPARGRVALGALLFVLGFSVIYVVTGAFFGQLGVWFLRYQDPITRILGVVVILMGLVFMGMAGPWQRTIKLGRAPAGLVGAPLLGAIFALGWAPCIGPTLVAIQSLSFDSASAGRGALLAFAYCLGLGLPFVLAAVFWSSATGWIGWLKRHIRTINLIGAALIILIGVLMVAGVWQLFVSYIGSILPGYVAPL</sequence>
<dbReference type="PANTHER" id="PTHR31272:SF4">
    <property type="entry name" value="CYTOCHROME C-TYPE BIOGENESIS PROTEIN HI_1454-RELATED"/>
    <property type="match status" value="1"/>
</dbReference>
<keyword evidence="2" id="KW-0812">Transmembrane</keyword>
<feature type="region of interest" description="Disordered" evidence="1">
    <location>
        <begin position="48"/>
        <end position="74"/>
    </location>
</feature>
<dbReference type="PANTHER" id="PTHR31272">
    <property type="entry name" value="CYTOCHROME C-TYPE BIOGENESIS PROTEIN HI_1454-RELATED"/>
    <property type="match status" value="1"/>
</dbReference>
<feature type="transmembrane region" description="Helical" evidence="2">
    <location>
        <begin position="158"/>
        <end position="181"/>
    </location>
</feature>
<protein>
    <submittedName>
        <fullName evidence="3">Cytochrome c biogenesis protein CcdA</fullName>
    </submittedName>
</protein>
<feature type="transmembrane region" description="Helical" evidence="2">
    <location>
        <begin position="12"/>
        <end position="33"/>
    </location>
</feature>
<feature type="transmembrane region" description="Helical" evidence="2">
    <location>
        <begin position="88"/>
        <end position="118"/>
    </location>
</feature>